<accession>A0A1H4V6J4</accession>
<evidence type="ECO:0000259" key="3">
    <source>
        <dbReference type="PROSITE" id="PS51186"/>
    </source>
</evidence>
<reference evidence="5" key="1">
    <citation type="submission" date="2016-10" db="EMBL/GenBank/DDBJ databases">
        <authorList>
            <person name="Varghese N."/>
            <person name="Submissions S."/>
        </authorList>
    </citation>
    <scope>NUCLEOTIDE SEQUENCE [LARGE SCALE GENOMIC DNA]</scope>
    <source>
        <strain evidence="5">DSM 22017</strain>
    </source>
</reference>
<name>A0A1H4V6J4_9ACTN</name>
<dbReference type="InterPro" id="IPR016181">
    <property type="entry name" value="Acyl_CoA_acyltransferase"/>
</dbReference>
<dbReference type="Proteomes" id="UP000198742">
    <property type="component" value="Unassembled WGS sequence"/>
</dbReference>
<keyword evidence="2" id="KW-0012">Acyltransferase</keyword>
<evidence type="ECO:0000256" key="2">
    <source>
        <dbReference type="ARBA" id="ARBA00023315"/>
    </source>
</evidence>
<dbReference type="InterPro" id="IPR051016">
    <property type="entry name" value="Diverse_Substrate_AcTransf"/>
</dbReference>
<dbReference type="SUPFAM" id="SSF55729">
    <property type="entry name" value="Acyl-CoA N-acyltransferases (Nat)"/>
    <property type="match status" value="1"/>
</dbReference>
<organism evidence="4 5">
    <name type="scientific">Nocardioides exalbidus</name>
    <dbReference type="NCBI Taxonomy" id="402596"/>
    <lineage>
        <taxon>Bacteria</taxon>
        <taxon>Bacillati</taxon>
        <taxon>Actinomycetota</taxon>
        <taxon>Actinomycetes</taxon>
        <taxon>Propionibacteriales</taxon>
        <taxon>Nocardioidaceae</taxon>
        <taxon>Nocardioides</taxon>
    </lineage>
</organism>
<evidence type="ECO:0000313" key="5">
    <source>
        <dbReference type="Proteomes" id="UP000198742"/>
    </source>
</evidence>
<dbReference type="Pfam" id="PF00583">
    <property type="entry name" value="Acetyltransf_1"/>
    <property type="match status" value="1"/>
</dbReference>
<proteinExistence type="predicted"/>
<evidence type="ECO:0000256" key="1">
    <source>
        <dbReference type="ARBA" id="ARBA00022679"/>
    </source>
</evidence>
<dbReference type="PROSITE" id="PS51186">
    <property type="entry name" value="GNAT"/>
    <property type="match status" value="1"/>
</dbReference>
<protein>
    <submittedName>
        <fullName evidence="4">Acetyltransferase (GNAT) family protein</fullName>
    </submittedName>
</protein>
<dbReference type="RefSeq" id="WP_090969767.1">
    <property type="nucleotide sequence ID" value="NZ_FNRT01000002.1"/>
</dbReference>
<dbReference type="GO" id="GO:0008080">
    <property type="term" value="F:N-acetyltransferase activity"/>
    <property type="evidence" value="ECO:0007669"/>
    <property type="project" value="TreeGrafter"/>
</dbReference>
<feature type="domain" description="N-acetyltransferase" evidence="3">
    <location>
        <begin position="5"/>
        <end position="149"/>
    </location>
</feature>
<dbReference type="PANTHER" id="PTHR10545">
    <property type="entry name" value="DIAMINE N-ACETYLTRANSFERASE"/>
    <property type="match status" value="1"/>
</dbReference>
<dbReference type="AlphaFoldDB" id="A0A1H4V6J4"/>
<dbReference type="CDD" id="cd04301">
    <property type="entry name" value="NAT_SF"/>
    <property type="match status" value="1"/>
</dbReference>
<evidence type="ECO:0000313" key="4">
    <source>
        <dbReference type="EMBL" id="SEC76536.1"/>
    </source>
</evidence>
<dbReference type="STRING" id="402596.SAMN04489844_2944"/>
<sequence length="149" mass="16544">MAGVARVRPVEPGDEGEWRRLFAGYREFYELPADDDVVDRVWSWLHDAEVEVHGLVAEVDGVLVGLAHHRAFHRPSTGTVGTWLDDLFVDPAVRGSGAGRALVDRLAADAAAQGRSVVRWITAEDNDVARGMYDSMADATRWVTYDRRP</sequence>
<dbReference type="EMBL" id="FNRT01000002">
    <property type="protein sequence ID" value="SEC76536.1"/>
    <property type="molecule type" value="Genomic_DNA"/>
</dbReference>
<dbReference type="InterPro" id="IPR000182">
    <property type="entry name" value="GNAT_dom"/>
</dbReference>
<dbReference type="OrthoDB" id="9805924at2"/>
<keyword evidence="1 4" id="KW-0808">Transferase</keyword>
<dbReference type="Gene3D" id="3.40.630.30">
    <property type="match status" value="1"/>
</dbReference>
<gene>
    <name evidence="4" type="ORF">SAMN04489844_2944</name>
</gene>
<dbReference type="PANTHER" id="PTHR10545:SF42">
    <property type="entry name" value="ACETYLTRANSFERASE"/>
    <property type="match status" value="1"/>
</dbReference>
<keyword evidence="5" id="KW-1185">Reference proteome</keyword>